<proteinExistence type="predicted"/>
<dbReference type="Pfam" id="PF14493">
    <property type="entry name" value="HTH_40"/>
    <property type="match status" value="1"/>
</dbReference>
<feature type="domain" description="Helicase Helix-turn-helix" evidence="2">
    <location>
        <begin position="48"/>
        <end position="142"/>
    </location>
</feature>
<evidence type="ECO:0000313" key="3">
    <source>
        <dbReference type="Ensembl" id="ENSSPUP00000022865.1"/>
    </source>
</evidence>
<dbReference type="Ensembl" id="ENSSPUT00000024377.1">
    <property type="protein sequence ID" value="ENSSPUP00000022865.1"/>
    <property type="gene ID" value="ENSSPUG00000017545.1"/>
</dbReference>
<keyword evidence="4" id="KW-1185">Reference proteome</keyword>
<name>A0A8D0HN34_SPHPU</name>
<reference evidence="3" key="1">
    <citation type="submission" date="2025-08" db="UniProtKB">
        <authorList>
            <consortium name="Ensembl"/>
        </authorList>
    </citation>
    <scope>IDENTIFICATION</scope>
</reference>
<feature type="compositionally biased region" description="Polar residues" evidence="1">
    <location>
        <begin position="205"/>
        <end position="227"/>
    </location>
</feature>
<dbReference type="AlphaFoldDB" id="A0A8D0HN34"/>
<dbReference type="Proteomes" id="UP000694392">
    <property type="component" value="Unplaced"/>
</dbReference>
<dbReference type="InterPro" id="IPR029491">
    <property type="entry name" value="Helicase_HTH"/>
</dbReference>
<sequence length="312" mass="34719">MLAPLLSDIKEFCQVNNLQADSFQTSGSREQLQIVVQKDVDCGPLTESELMTYTLFQEKNMSLTSISERRSLPLTVVGTHLYQAMKADFPVDLERAGLTPVVQESITKVIQTPPIYSDVTRIKAIRALVPENIELYLIRMTIALLEKGYGRKQLDQQCFSSQKRPSAECEDVKSSPESSLHSKKEVLWIETKGNSVKATTHGVSYASNERTEQDNPCTDSSALVNSSKTDDKQPPPARPEVLSHQSSIRLASWNQLSLNPEEEELFTDSQSQILNQSSKRKLPQWFGTSEGNVPSVNIAKKSKVGAKKGLFS</sequence>
<feature type="region of interest" description="Disordered" evidence="1">
    <location>
        <begin position="205"/>
        <end position="245"/>
    </location>
</feature>
<accession>A0A8D0HN34</accession>
<evidence type="ECO:0000259" key="2">
    <source>
        <dbReference type="Pfam" id="PF14493"/>
    </source>
</evidence>
<evidence type="ECO:0000256" key="1">
    <source>
        <dbReference type="SAM" id="MobiDB-lite"/>
    </source>
</evidence>
<evidence type="ECO:0000313" key="4">
    <source>
        <dbReference type="Proteomes" id="UP000694392"/>
    </source>
</evidence>
<protein>
    <recommendedName>
        <fullName evidence="2">Helicase Helix-turn-helix domain-containing protein</fullName>
    </recommendedName>
</protein>
<organism evidence="3 4">
    <name type="scientific">Sphenodon punctatus</name>
    <name type="common">Tuatara</name>
    <name type="synonym">Hatteria punctata</name>
    <dbReference type="NCBI Taxonomy" id="8508"/>
    <lineage>
        <taxon>Eukaryota</taxon>
        <taxon>Metazoa</taxon>
        <taxon>Chordata</taxon>
        <taxon>Craniata</taxon>
        <taxon>Vertebrata</taxon>
        <taxon>Euteleostomi</taxon>
        <taxon>Lepidosauria</taxon>
        <taxon>Sphenodontia</taxon>
        <taxon>Sphenodontidae</taxon>
        <taxon>Sphenodon</taxon>
    </lineage>
</organism>
<reference evidence="3" key="2">
    <citation type="submission" date="2025-09" db="UniProtKB">
        <authorList>
            <consortium name="Ensembl"/>
        </authorList>
    </citation>
    <scope>IDENTIFICATION</scope>
</reference>